<accession>A0ACB9H026</accession>
<sequence length="275" mass="32597">MYMDADLYLLVNDGVDIGDRGGGGGVDRFPQWSVQETRELLMIRAELDSTFMETKRNKLLWEVISTKMKERGYNRSGEQCKSKWKNLVSRYKGCETMEQEGTKQQFPFYDELQAIFANRMQRLLWMEAEGVASGSRKRELMFTLDNEDDNGNSDVEKASGSSKRKKKKAISIENSSRCNPEDTNSDAISNLKEILEEHMKQEMQWMEWYKTKEEERRMKEIEWRQTMEAFGKERTMLFQRWREREEQRSMREEDRATKRDALVTALLNKLRSQDL</sequence>
<reference evidence="1 2" key="2">
    <citation type="journal article" date="2022" name="Mol. Ecol. Resour.">
        <title>The genomes of chicory, endive, great burdock and yacon provide insights into Asteraceae paleo-polyploidization history and plant inulin production.</title>
        <authorList>
            <person name="Fan W."/>
            <person name="Wang S."/>
            <person name="Wang H."/>
            <person name="Wang A."/>
            <person name="Jiang F."/>
            <person name="Liu H."/>
            <person name="Zhao H."/>
            <person name="Xu D."/>
            <person name="Zhang Y."/>
        </authorList>
    </citation>
    <scope>NUCLEOTIDE SEQUENCE [LARGE SCALE GENOMIC DNA]</scope>
    <source>
        <strain evidence="2">cv. Punajuju</strain>
        <tissue evidence="1">Leaves</tissue>
    </source>
</reference>
<keyword evidence="2" id="KW-1185">Reference proteome</keyword>
<proteinExistence type="predicted"/>
<evidence type="ECO:0000313" key="1">
    <source>
        <dbReference type="EMBL" id="KAI3788686.1"/>
    </source>
</evidence>
<organism evidence="1 2">
    <name type="scientific">Cichorium intybus</name>
    <name type="common">Chicory</name>
    <dbReference type="NCBI Taxonomy" id="13427"/>
    <lineage>
        <taxon>Eukaryota</taxon>
        <taxon>Viridiplantae</taxon>
        <taxon>Streptophyta</taxon>
        <taxon>Embryophyta</taxon>
        <taxon>Tracheophyta</taxon>
        <taxon>Spermatophyta</taxon>
        <taxon>Magnoliopsida</taxon>
        <taxon>eudicotyledons</taxon>
        <taxon>Gunneridae</taxon>
        <taxon>Pentapetalae</taxon>
        <taxon>asterids</taxon>
        <taxon>campanulids</taxon>
        <taxon>Asterales</taxon>
        <taxon>Asteraceae</taxon>
        <taxon>Cichorioideae</taxon>
        <taxon>Cichorieae</taxon>
        <taxon>Cichoriinae</taxon>
        <taxon>Cichorium</taxon>
    </lineage>
</organism>
<name>A0ACB9H026_CICIN</name>
<reference evidence="2" key="1">
    <citation type="journal article" date="2022" name="Mol. Ecol. Resour.">
        <title>The genomes of chicory, endive, great burdock and yacon provide insights into Asteraceae palaeo-polyploidization history and plant inulin production.</title>
        <authorList>
            <person name="Fan W."/>
            <person name="Wang S."/>
            <person name="Wang H."/>
            <person name="Wang A."/>
            <person name="Jiang F."/>
            <person name="Liu H."/>
            <person name="Zhao H."/>
            <person name="Xu D."/>
            <person name="Zhang Y."/>
        </authorList>
    </citation>
    <scope>NUCLEOTIDE SEQUENCE [LARGE SCALE GENOMIC DNA]</scope>
    <source>
        <strain evidence="2">cv. Punajuju</strain>
    </source>
</reference>
<dbReference type="EMBL" id="CM042009">
    <property type="protein sequence ID" value="KAI3788686.1"/>
    <property type="molecule type" value="Genomic_DNA"/>
</dbReference>
<comment type="caution">
    <text evidence="1">The sequence shown here is derived from an EMBL/GenBank/DDBJ whole genome shotgun (WGS) entry which is preliminary data.</text>
</comment>
<evidence type="ECO:0000313" key="2">
    <source>
        <dbReference type="Proteomes" id="UP001055811"/>
    </source>
</evidence>
<dbReference type="Proteomes" id="UP001055811">
    <property type="component" value="Linkage Group LG01"/>
</dbReference>
<protein>
    <submittedName>
        <fullName evidence="1">Uncharacterized protein</fullName>
    </submittedName>
</protein>
<gene>
    <name evidence="1" type="ORF">L2E82_01459</name>
</gene>